<evidence type="ECO:0000313" key="2">
    <source>
        <dbReference type="EMBL" id="GHO47437.1"/>
    </source>
</evidence>
<gene>
    <name evidence="2" type="ORF">KSX_56000</name>
</gene>
<dbReference type="Pfam" id="PF01610">
    <property type="entry name" value="DDE_Tnp_ISL3"/>
    <property type="match status" value="1"/>
</dbReference>
<sequence length="175" mass="19750">MVLLHQELVARGYKGSYESVRDHLVRRLPGGKKNACKGAKLSPTPPPVRQVMFLFLRRPEDLDKEERGTILQLRQSSSELDLAYTLVQEFATMRRTRTGENLDAWLAKAVASQIPEFQSFVVGIERDKASVQPGLTRPESNGIVEGKINKLKLVKRMGYGRAAFPLLRQRVLHAL</sequence>
<name>A0A8J3I7F0_9CHLR</name>
<accession>A0A8J3I7F0</accession>
<organism evidence="2 3">
    <name type="scientific">Ktedonospora formicarum</name>
    <dbReference type="NCBI Taxonomy" id="2778364"/>
    <lineage>
        <taxon>Bacteria</taxon>
        <taxon>Bacillati</taxon>
        <taxon>Chloroflexota</taxon>
        <taxon>Ktedonobacteria</taxon>
        <taxon>Ktedonobacterales</taxon>
        <taxon>Ktedonobacteraceae</taxon>
        <taxon>Ktedonospora</taxon>
    </lineage>
</organism>
<dbReference type="EMBL" id="BNJF01000003">
    <property type="protein sequence ID" value="GHO47437.1"/>
    <property type="molecule type" value="Genomic_DNA"/>
</dbReference>
<dbReference type="InterPro" id="IPR002560">
    <property type="entry name" value="Transposase_DDE"/>
</dbReference>
<proteinExistence type="predicted"/>
<protein>
    <submittedName>
        <fullName evidence="2">Transposase</fullName>
    </submittedName>
</protein>
<dbReference type="InterPro" id="IPR047951">
    <property type="entry name" value="Transpos_ISL3"/>
</dbReference>
<dbReference type="Proteomes" id="UP000612362">
    <property type="component" value="Unassembled WGS sequence"/>
</dbReference>
<comment type="caution">
    <text evidence="2">The sequence shown here is derived from an EMBL/GenBank/DDBJ whole genome shotgun (WGS) entry which is preliminary data.</text>
</comment>
<dbReference type="PANTHER" id="PTHR33498:SF1">
    <property type="entry name" value="TRANSPOSASE FOR INSERTION SEQUENCE ELEMENT IS1557"/>
    <property type="match status" value="1"/>
</dbReference>
<evidence type="ECO:0000313" key="3">
    <source>
        <dbReference type="Proteomes" id="UP000612362"/>
    </source>
</evidence>
<reference evidence="2" key="1">
    <citation type="submission" date="2020-10" db="EMBL/GenBank/DDBJ databases">
        <title>Taxonomic study of unclassified bacteria belonging to the class Ktedonobacteria.</title>
        <authorList>
            <person name="Yabe S."/>
            <person name="Wang C.M."/>
            <person name="Zheng Y."/>
            <person name="Sakai Y."/>
            <person name="Cavaletti L."/>
            <person name="Monciardini P."/>
            <person name="Donadio S."/>
        </authorList>
    </citation>
    <scope>NUCLEOTIDE SEQUENCE</scope>
    <source>
        <strain evidence="2">SOSP1-1</strain>
    </source>
</reference>
<evidence type="ECO:0000259" key="1">
    <source>
        <dbReference type="Pfam" id="PF01610"/>
    </source>
</evidence>
<feature type="domain" description="Transposase IS204/IS1001/IS1096/IS1165 DDE" evidence="1">
    <location>
        <begin position="18"/>
        <end position="170"/>
    </location>
</feature>
<keyword evidence="3" id="KW-1185">Reference proteome</keyword>
<dbReference type="RefSeq" id="WP_236031597.1">
    <property type="nucleotide sequence ID" value="NZ_BNJF01000003.1"/>
</dbReference>
<dbReference type="AlphaFoldDB" id="A0A8J3I7F0"/>
<dbReference type="PANTHER" id="PTHR33498">
    <property type="entry name" value="TRANSPOSASE FOR INSERTION SEQUENCE ELEMENT IS1557"/>
    <property type="match status" value="1"/>
</dbReference>